<dbReference type="AlphaFoldDB" id="W6T4U6"/>
<reference evidence="1 2" key="1">
    <citation type="journal article" date="2014" name="Genome Announc.">
        <title>Genome Sequence of Lactobacillus fabifermentans Strain T30PCM01, Isolated from Fermenting Grape Marc.</title>
        <authorList>
            <person name="Treu L."/>
            <person name="Vendramin V."/>
            <person name="Bovo B."/>
            <person name="Giacomini A."/>
            <person name="Corich V."/>
            <person name="Campanaro S."/>
        </authorList>
    </citation>
    <scope>NUCLEOTIDE SEQUENCE [LARGE SCALE GENOMIC DNA]</scope>
    <source>
        <strain evidence="1 2">T30PCM01</strain>
    </source>
</reference>
<organism evidence="1 2">
    <name type="scientific">Lactiplantibacillus fabifermentans T30PCM01</name>
    <dbReference type="NCBI Taxonomy" id="1400520"/>
    <lineage>
        <taxon>Bacteria</taxon>
        <taxon>Bacillati</taxon>
        <taxon>Bacillota</taxon>
        <taxon>Bacilli</taxon>
        <taxon>Lactobacillales</taxon>
        <taxon>Lactobacillaceae</taxon>
        <taxon>Lactiplantibacillus</taxon>
    </lineage>
</organism>
<gene>
    <name evidence="1" type="ORF">LFAB_14710</name>
</gene>
<dbReference type="EMBL" id="AWWK01000074">
    <property type="protein sequence ID" value="ETY73061.1"/>
    <property type="molecule type" value="Genomic_DNA"/>
</dbReference>
<evidence type="ECO:0000313" key="1">
    <source>
        <dbReference type="EMBL" id="ETY73061.1"/>
    </source>
</evidence>
<sequence>MEVAVKVVLVRRVFAGLTAPTSLEIGGLCQASK</sequence>
<accession>W6T4U6</accession>
<protein>
    <submittedName>
        <fullName evidence="1">Uncharacterized protein</fullName>
    </submittedName>
</protein>
<proteinExistence type="predicted"/>
<evidence type="ECO:0000313" key="2">
    <source>
        <dbReference type="Proteomes" id="UP000019247"/>
    </source>
</evidence>
<dbReference type="Proteomes" id="UP000019247">
    <property type="component" value="Unassembled WGS sequence"/>
</dbReference>
<name>W6T4U6_9LACO</name>
<comment type="caution">
    <text evidence="1">The sequence shown here is derived from an EMBL/GenBank/DDBJ whole genome shotgun (WGS) entry which is preliminary data.</text>
</comment>
<dbReference type="HOGENOM" id="CLU_220946_0_0_9"/>